<keyword evidence="1" id="KW-1133">Transmembrane helix</keyword>
<keyword evidence="4" id="KW-1185">Reference proteome</keyword>
<feature type="transmembrane region" description="Helical" evidence="1">
    <location>
        <begin position="422"/>
        <end position="439"/>
    </location>
</feature>
<dbReference type="Proteomes" id="UP001154272">
    <property type="component" value="Unassembled WGS sequence"/>
</dbReference>
<dbReference type="InterPro" id="IPR025695">
    <property type="entry name" value="DoxX-like"/>
</dbReference>
<dbReference type="Pfam" id="PF13781">
    <property type="entry name" value="DoxX_3"/>
    <property type="match status" value="1"/>
</dbReference>
<dbReference type="SUPFAM" id="SSF51735">
    <property type="entry name" value="NAD(P)-binding Rossmann-fold domains"/>
    <property type="match status" value="1"/>
</dbReference>
<evidence type="ECO:0000313" key="4">
    <source>
        <dbReference type="Proteomes" id="UP001154272"/>
    </source>
</evidence>
<proteinExistence type="predicted"/>
<feature type="transmembrane region" description="Helical" evidence="1">
    <location>
        <begin position="397"/>
        <end position="416"/>
    </location>
</feature>
<evidence type="ECO:0000256" key="1">
    <source>
        <dbReference type="SAM" id="Phobius"/>
    </source>
</evidence>
<organism evidence="3 4">
    <name type="scientific">Commensalibacter papalotli</name>
    <name type="common">ex Botero et al. 2024</name>
    <dbReference type="NCBI Taxonomy" id="2972766"/>
    <lineage>
        <taxon>Bacteria</taxon>
        <taxon>Pseudomonadati</taxon>
        <taxon>Pseudomonadota</taxon>
        <taxon>Alphaproteobacteria</taxon>
        <taxon>Acetobacterales</taxon>
        <taxon>Acetobacteraceae</taxon>
    </lineage>
</organism>
<feature type="transmembrane region" description="Helical" evidence="1">
    <location>
        <begin position="327"/>
        <end position="347"/>
    </location>
</feature>
<dbReference type="Gene3D" id="3.40.50.720">
    <property type="entry name" value="NAD(P)-binding Rossmann-like Domain"/>
    <property type="match status" value="1"/>
</dbReference>
<sequence length="442" mass="48643">MYNAMIYAPKEKIMKICVLGGAGFIGSHIVSALIKNNHQVIIGCRDTERAKSIFPNIQAIKIIAGASDQNLINALQECDVVINTIGVLGKPGTSIANDAHIGLVQELIKACQQTNTKRIIHISALSLEENLTSEYADTKLKGEQILCNSSIETIILRASFVYSTGSYGGSSALRGLCAMPFIAFLPNGGKQKFQPLWAYDLAKVVLQACRSPLPADKNYQIAHVVGPETLGFGEIMQKTRRWLGMKSCKIFEMPMFAVKLMGRIGDYFPLWGFSAGVVSQLNTDFIVPEDKVNTLGITMRSMDQVYHTHPSFVQDRWHSKLFLARPILALFLAIIWLGSGIAGFFTSTETLKTILPSFLATSSISPFLVYLCSVIDLYFAGMILLGKWSNKLWLSQIALVVVYTIGLTTFAPVLWLDLLGSLLKNFAVIGLITTMLFIADDR</sequence>
<dbReference type="PANTHER" id="PTHR12126">
    <property type="entry name" value="NADH-UBIQUINONE OXIDOREDUCTASE 39 KDA SUBUNIT-RELATED"/>
    <property type="match status" value="1"/>
</dbReference>
<dbReference type="InterPro" id="IPR036291">
    <property type="entry name" value="NAD(P)-bd_dom_sf"/>
</dbReference>
<dbReference type="Pfam" id="PF13460">
    <property type="entry name" value="NAD_binding_10"/>
    <property type="match status" value="1"/>
</dbReference>
<keyword evidence="1" id="KW-0472">Membrane</keyword>
<accession>A0ABM9HRL5</accession>
<dbReference type="EMBL" id="CAMXCH010000003">
    <property type="protein sequence ID" value="CAI3949513.1"/>
    <property type="molecule type" value="Genomic_DNA"/>
</dbReference>
<protein>
    <submittedName>
        <fullName evidence="3">Contains NAD(P)-binding and DUF2867 domains (YbjT) (PDB:5L3Z)</fullName>
    </submittedName>
</protein>
<dbReference type="InterPro" id="IPR051207">
    <property type="entry name" value="ComplexI_NDUFA9_subunit"/>
</dbReference>
<dbReference type="PANTHER" id="PTHR12126:SF11">
    <property type="entry name" value="NADH DEHYDROGENASE [UBIQUINONE] 1 ALPHA SUBCOMPLEX SUBUNIT 9, MITOCHONDRIAL"/>
    <property type="match status" value="1"/>
</dbReference>
<name>A0ABM9HRL5_9PROT</name>
<feature type="domain" description="NAD(P)-binding" evidence="2">
    <location>
        <begin position="20"/>
        <end position="162"/>
    </location>
</feature>
<gene>
    <name evidence="3" type="ORF">R83534S58_LOCUS1624</name>
</gene>
<keyword evidence="1" id="KW-0812">Transmembrane</keyword>
<comment type="caution">
    <text evidence="3">The sequence shown here is derived from an EMBL/GenBank/DDBJ whole genome shotgun (WGS) entry which is preliminary data.</text>
</comment>
<evidence type="ECO:0000259" key="2">
    <source>
        <dbReference type="Pfam" id="PF13460"/>
    </source>
</evidence>
<reference evidence="3" key="1">
    <citation type="submission" date="2022-10" db="EMBL/GenBank/DDBJ databases">
        <authorList>
            <person name="Botero Cardona J."/>
        </authorList>
    </citation>
    <scope>NUCLEOTIDE SEQUENCE</scope>
    <source>
        <strain evidence="3">R-83534</strain>
    </source>
</reference>
<dbReference type="InterPro" id="IPR016040">
    <property type="entry name" value="NAD(P)-bd_dom"/>
</dbReference>
<feature type="transmembrane region" description="Helical" evidence="1">
    <location>
        <begin position="367"/>
        <end position="385"/>
    </location>
</feature>
<evidence type="ECO:0000313" key="3">
    <source>
        <dbReference type="EMBL" id="CAI3949513.1"/>
    </source>
</evidence>